<accession>D0L8A7</accession>
<dbReference type="KEGG" id="gbr:Gbro_4736"/>
<keyword evidence="1" id="KW-0472">Membrane</keyword>
<name>D0L8A7_GORB4</name>
<dbReference type="eggNOG" id="ENOG5033VE0">
    <property type="taxonomic scope" value="Bacteria"/>
</dbReference>
<protein>
    <submittedName>
        <fullName evidence="2">Uncharacterized protein</fullName>
    </submittedName>
</protein>
<feature type="transmembrane region" description="Helical" evidence="1">
    <location>
        <begin position="31"/>
        <end position="51"/>
    </location>
</feature>
<evidence type="ECO:0000313" key="3">
    <source>
        <dbReference type="Proteomes" id="UP000001219"/>
    </source>
</evidence>
<dbReference type="Proteomes" id="UP000001219">
    <property type="component" value="Chromosome"/>
</dbReference>
<organism evidence="2 3">
    <name type="scientific">Gordonia bronchialis (strain ATCC 25592 / DSM 43247 / BCRC 13721 / JCM 3198 / KCTC 3076 / NBRC 16047 / NCTC 10667)</name>
    <name type="common">Rhodococcus bronchialis</name>
    <dbReference type="NCBI Taxonomy" id="526226"/>
    <lineage>
        <taxon>Bacteria</taxon>
        <taxon>Bacillati</taxon>
        <taxon>Actinomycetota</taxon>
        <taxon>Actinomycetes</taxon>
        <taxon>Mycobacteriales</taxon>
        <taxon>Gordoniaceae</taxon>
        <taxon>Gordonia</taxon>
    </lineage>
</organism>
<reference evidence="2 3" key="2">
    <citation type="journal article" date="2010" name="Stand. Genomic Sci.">
        <title>Complete genome sequence of Gordonia bronchialis type strain (3410).</title>
        <authorList>
            <person name="Ivanova N."/>
            <person name="Sikorski J."/>
            <person name="Jando M."/>
            <person name="Lapidus A."/>
            <person name="Nolan M."/>
            <person name="Lucas S."/>
            <person name="Del Rio T.G."/>
            <person name="Tice H."/>
            <person name="Copeland A."/>
            <person name="Cheng J.F."/>
            <person name="Chen F."/>
            <person name="Bruce D."/>
            <person name="Goodwin L."/>
            <person name="Pitluck S."/>
            <person name="Mavromatis K."/>
            <person name="Ovchinnikova G."/>
            <person name="Pati A."/>
            <person name="Chen A."/>
            <person name="Palaniappan K."/>
            <person name="Land M."/>
            <person name="Hauser L."/>
            <person name="Chang Y.J."/>
            <person name="Jeffries C.D."/>
            <person name="Chain P."/>
            <person name="Saunders E."/>
            <person name="Han C."/>
            <person name="Detter J.C."/>
            <person name="Brettin T."/>
            <person name="Rohde M."/>
            <person name="Goker M."/>
            <person name="Bristow J."/>
            <person name="Eisen J.A."/>
            <person name="Markowitz V."/>
            <person name="Hugenholtz P."/>
            <person name="Klenk H.P."/>
            <person name="Kyrpides N.C."/>
        </authorList>
    </citation>
    <scope>NUCLEOTIDE SEQUENCE [LARGE SCALE GENOMIC DNA]</scope>
    <source>
        <strain evidence="3">ATCC 25592 / DSM 43247 / BCRC 13721 / JCM 3198 / KCTC 3076 / NBRC 16047 / NCTC 10667</strain>
    </source>
</reference>
<dbReference type="HOGENOM" id="CLU_1150578_0_0_11"/>
<reference evidence="3" key="1">
    <citation type="submission" date="2009-10" db="EMBL/GenBank/DDBJ databases">
        <title>The complete chromosome of Gordonia bronchialis DSM 43247.</title>
        <authorList>
            <consortium name="US DOE Joint Genome Institute (JGI-PGF)"/>
            <person name="Lucas S."/>
            <person name="Copeland A."/>
            <person name="Lapidus A."/>
            <person name="Glavina del Rio T."/>
            <person name="Dalin E."/>
            <person name="Tice H."/>
            <person name="Bruce D."/>
            <person name="Goodwin L."/>
            <person name="Pitluck S."/>
            <person name="Kyrpides N."/>
            <person name="Mavromatis K."/>
            <person name="Ivanova N."/>
            <person name="Ovchinnikova G."/>
            <person name="Saunders E."/>
            <person name="Brettin T."/>
            <person name="Detter J.C."/>
            <person name="Han C."/>
            <person name="Larimer F."/>
            <person name="Land M."/>
            <person name="Hauser L."/>
            <person name="Markowitz V."/>
            <person name="Cheng J.-F."/>
            <person name="Hugenholtz P."/>
            <person name="Woyke T."/>
            <person name="Wu D."/>
            <person name="Jando M."/>
            <person name="Schneider S."/>
            <person name="Goeker M."/>
            <person name="Klenk H.-P."/>
            <person name="Eisen J.A."/>
        </authorList>
    </citation>
    <scope>NUCLEOTIDE SEQUENCE [LARGE SCALE GENOMIC DNA]</scope>
    <source>
        <strain evidence="3">ATCC 25592 / DSM 43247 / BCRC 13721 / JCM 3198 / KCTC 3076 / NBRC 16047 / NCTC 10667</strain>
    </source>
</reference>
<dbReference type="AlphaFoldDB" id="D0L8A7"/>
<proteinExistence type="predicted"/>
<keyword evidence="1" id="KW-0812">Transmembrane</keyword>
<keyword evidence="1" id="KW-1133">Transmembrane helix</keyword>
<evidence type="ECO:0000256" key="1">
    <source>
        <dbReference type="SAM" id="Phobius"/>
    </source>
</evidence>
<gene>
    <name evidence="2" type="ordered locus">Gbro_4736</name>
</gene>
<evidence type="ECO:0000313" key="2">
    <source>
        <dbReference type="EMBL" id="ACY23855.1"/>
    </source>
</evidence>
<keyword evidence="3" id="KW-1185">Reference proteome</keyword>
<dbReference type="EMBL" id="CP001802">
    <property type="protein sequence ID" value="ACY23855.1"/>
    <property type="molecule type" value="Genomic_DNA"/>
</dbReference>
<sequence length="241" mass="26028">MWKFRPHAIDGCDAIAGVSPRRLRTGFLRRLTGLSAAVAIVAACAAVLAPASSAAPRGPAMPVEFDLARYQPVSPTPFRSLAYADNGKSFFVAGPWMCQIGGQYRYVGCKGRPATAPPTARGAIIVGDIQGPWWVVPGGPLDVNYRFGSKAGFRPPVLGVGMRVTIEGVTCTAPRPSVVACRTAERAMILTPSWHKFFWPSWDTIKPGNNAVAHDRNPAPRYLPPRLQYWNQLPANPPAPK</sequence>